<reference evidence="1" key="1">
    <citation type="journal article" date="2021" name="Microb. Physiol.">
        <title>Proteogenomic Insights into the Physiology of Marine, Sulfate-Reducing, Filamentous Desulfonema limicola and Desulfonema magnum.</title>
        <authorList>
            <person name="Schnaars V."/>
            <person name="Wohlbrand L."/>
            <person name="Scheve S."/>
            <person name="Hinrichs C."/>
            <person name="Reinhardt R."/>
            <person name="Rabus R."/>
        </authorList>
    </citation>
    <scope>NUCLEOTIDE SEQUENCE</scope>
    <source>
        <strain evidence="1">5ac10</strain>
    </source>
</reference>
<dbReference type="KEGG" id="dli:dnl_49830"/>
<gene>
    <name evidence="1" type="ORF">dnl_49830</name>
</gene>
<dbReference type="Proteomes" id="UP000663720">
    <property type="component" value="Chromosome"/>
</dbReference>
<name>A0A975GIH4_9BACT</name>
<dbReference type="AlphaFoldDB" id="A0A975GIH4"/>
<organism evidence="1 2">
    <name type="scientific">Desulfonema limicola</name>
    <dbReference type="NCBI Taxonomy" id="45656"/>
    <lineage>
        <taxon>Bacteria</taxon>
        <taxon>Pseudomonadati</taxon>
        <taxon>Thermodesulfobacteriota</taxon>
        <taxon>Desulfobacteria</taxon>
        <taxon>Desulfobacterales</taxon>
        <taxon>Desulfococcaceae</taxon>
        <taxon>Desulfonema</taxon>
    </lineage>
</organism>
<evidence type="ECO:0000313" key="1">
    <source>
        <dbReference type="EMBL" id="QTA82605.1"/>
    </source>
</evidence>
<sequence length="46" mass="5583">MKPTNIKTKPRKLIKLQGILKDQDIDFSDLKTFRKETWEHLEKEIK</sequence>
<evidence type="ECO:0000313" key="2">
    <source>
        <dbReference type="Proteomes" id="UP000663720"/>
    </source>
</evidence>
<protein>
    <submittedName>
        <fullName evidence="1">Uncharacterized protein</fullName>
    </submittedName>
</protein>
<dbReference type="RefSeq" id="WP_207688516.1">
    <property type="nucleotide sequence ID" value="NZ_CP061799.1"/>
</dbReference>
<proteinExistence type="predicted"/>
<accession>A0A975GIH4</accession>
<keyword evidence="2" id="KW-1185">Reference proteome</keyword>
<dbReference type="EMBL" id="CP061799">
    <property type="protein sequence ID" value="QTA82605.1"/>
    <property type="molecule type" value="Genomic_DNA"/>
</dbReference>